<evidence type="ECO:0000259" key="6">
    <source>
        <dbReference type="Pfam" id="PF00149"/>
    </source>
</evidence>
<dbReference type="Pfam" id="PF00149">
    <property type="entry name" value="Metallophos"/>
    <property type="match status" value="1"/>
</dbReference>
<dbReference type="KEGG" id="shd:SUTH_03342"/>
<evidence type="ECO:0000256" key="3">
    <source>
        <dbReference type="ARBA" id="ARBA00022801"/>
    </source>
</evidence>
<dbReference type="NCBIfam" id="NF001204">
    <property type="entry name" value="PRK00166.1"/>
    <property type="match status" value="1"/>
</dbReference>
<dbReference type="HAMAP" id="MF_00199">
    <property type="entry name" value="ApaH"/>
    <property type="match status" value="1"/>
</dbReference>
<comment type="catalytic activity">
    <reaction evidence="4 5">
        <text>P(1),P(4)-bis(5'-adenosyl) tetraphosphate + H2O = 2 ADP + 2 H(+)</text>
        <dbReference type="Rhea" id="RHEA:24252"/>
        <dbReference type="ChEBI" id="CHEBI:15377"/>
        <dbReference type="ChEBI" id="CHEBI:15378"/>
        <dbReference type="ChEBI" id="CHEBI:58141"/>
        <dbReference type="ChEBI" id="CHEBI:456216"/>
        <dbReference type="EC" id="3.6.1.41"/>
    </reaction>
</comment>
<dbReference type="PANTHER" id="PTHR40942">
    <property type="match status" value="1"/>
</dbReference>
<dbReference type="CDD" id="cd07422">
    <property type="entry name" value="MPP_ApaH"/>
    <property type="match status" value="1"/>
</dbReference>
<evidence type="ECO:0000313" key="8">
    <source>
        <dbReference type="Proteomes" id="UP000031637"/>
    </source>
</evidence>
<gene>
    <name evidence="5" type="primary">apaH</name>
    <name evidence="7" type="ORF">SUTH_03342</name>
</gene>
<feature type="domain" description="Calcineurin-like phosphoesterase" evidence="6">
    <location>
        <begin position="4"/>
        <end position="144"/>
    </location>
</feature>
<dbReference type="STRING" id="1223802.SUTH_03342"/>
<dbReference type="HOGENOM" id="CLU_056184_2_0_4"/>
<keyword evidence="8" id="KW-1185">Reference proteome</keyword>
<evidence type="ECO:0000256" key="5">
    <source>
        <dbReference type="HAMAP-Rule" id="MF_00199"/>
    </source>
</evidence>
<dbReference type="SUPFAM" id="SSF56300">
    <property type="entry name" value="Metallo-dependent phosphatases"/>
    <property type="match status" value="1"/>
</dbReference>
<reference evidence="7 8" key="1">
    <citation type="journal article" date="2014" name="Syst. Appl. Microbiol.">
        <title>Complete genomes of freshwater sulfur oxidizers Sulfuricella denitrificans skB26 and Sulfuritalea hydrogenivorans sk43H: genetic insights into the sulfur oxidation pathway of betaproteobacteria.</title>
        <authorList>
            <person name="Watanabe T."/>
            <person name="Kojima H."/>
            <person name="Fukui M."/>
        </authorList>
    </citation>
    <scope>NUCLEOTIDE SEQUENCE [LARGE SCALE GENOMIC DNA]</scope>
    <source>
        <strain evidence="7">DSM22779</strain>
    </source>
</reference>
<dbReference type="RefSeq" id="WP_041100843.1">
    <property type="nucleotide sequence ID" value="NZ_AP012547.1"/>
</dbReference>
<dbReference type="InterPro" id="IPR029052">
    <property type="entry name" value="Metallo-depent_PP-like"/>
</dbReference>
<evidence type="ECO:0000313" key="7">
    <source>
        <dbReference type="EMBL" id="BAO31112.1"/>
    </source>
</evidence>
<dbReference type="AlphaFoldDB" id="W0SJ79"/>
<dbReference type="Proteomes" id="UP000031637">
    <property type="component" value="Chromosome"/>
</dbReference>
<dbReference type="InterPro" id="IPR004843">
    <property type="entry name" value="Calcineurin-like_PHP"/>
</dbReference>
<dbReference type="GO" id="GO:0008803">
    <property type="term" value="F:bis(5'-nucleosyl)-tetraphosphatase (symmetrical) activity"/>
    <property type="evidence" value="ECO:0007669"/>
    <property type="project" value="UniProtKB-UniRule"/>
</dbReference>
<comment type="similarity">
    <text evidence="2 5">Belongs to the Ap4A hydrolase family.</text>
</comment>
<organism evidence="7 8">
    <name type="scientific">Sulfuritalea hydrogenivorans sk43H</name>
    <dbReference type="NCBI Taxonomy" id="1223802"/>
    <lineage>
        <taxon>Bacteria</taxon>
        <taxon>Pseudomonadati</taxon>
        <taxon>Pseudomonadota</taxon>
        <taxon>Betaproteobacteria</taxon>
        <taxon>Nitrosomonadales</taxon>
        <taxon>Sterolibacteriaceae</taxon>
        <taxon>Sulfuritalea</taxon>
    </lineage>
</organism>
<name>W0SJ79_9PROT</name>
<sequence>MATYAIGDLQGCYDPLRRLLDYISFDPAADRLWFVGDLVNRGPASLEVLRFVKSLGAAATVVLGNHDLHLVMQAEGYGKANKEDTLEAVLAATDRDELLAWLRSQPLFHVEGDWAMVHAGLLSTWTVAQAKALSDETSAALMADDYRDFLAHMWGSEPAAWRDDLVGWDRLRVVVNAMTRMRYVTATGAMEFRAAGAKAPPDKGPPGCVPWFAAPMRASADHQIVCGHWSALGFHQEKNLLALDTGCLWGGCLTAVRLEDRRIMRQPCPQQAKPSGWD</sequence>
<evidence type="ECO:0000256" key="1">
    <source>
        <dbReference type="ARBA" id="ARBA00003413"/>
    </source>
</evidence>
<dbReference type="EMBL" id="AP012547">
    <property type="protein sequence ID" value="BAO31112.1"/>
    <property type="molecule type" value="Genomic_DNA"/>
</dbReference>
<evidence type="ECO:0000256" key="4">
    <source>
        <dbReference type="ARBA" id="ARBA00049417"/>
    </source>
</evidence>
<dbReference type="InterPro" id="IPR004617">
    <property type="entry name" value="ApaH"/>
</dbReference>
<keyword evidence="3 5" id="KW-0378">Hydrolase</keyword>
<comment type="function">
    <text evidence="1 5">Hydrolyzes diadenosine 5',5'''-P1,P4-tetraphosphate to yield ADP.</text>
</comment>
<dbReference type="Gene3D" id="3.60.21.10">
    <property type="match status" value="1"/>
</dbReference>
<dbReference type="PIRSF" id="PIRSF000903">
    <property type="entry name" value="B5n-ttraPtase_sm"/>
    <property type="match status" value="1"/>
</dbReference>
<accession>W0SJ79</accession>
<protein>
    <recommendedName>
        <fullName evidence="5">Bis(5'-nucleosyl)-tetraphosphatase, symmetrical</fullName>
        <ecNumber evidence="5">3.6.1.41</ecNumber>
    </recommendedName>
    <alternativeName>
        <fullName evidence="5">Ap4A hydrolase</fullName>
    </alternativeName>
    <alternativeName>
        <fullName evidence="5">Diadenosine 5',5'''-P1,P4-tetraphosphate pyrophosphohydrolase</fullName>
    </alternativeName>
    <alternativeName>
        <fullName evidence="5">Diadenosine tetraphosphatase</fullName>
    </alternativeName>
</protein>
<dbReference type="OrthoDB" id="9807890at2"/>
<dbReference type="EC" id="3.6.1.41" evidence="5"/>
<proteinExistence type="inferred from homology"/>
<dbReference type="PANTHER" id="PTHR40942:SF4">
    <property type="entry name" value="CYTOCHROME C5"/>
    <property type="match status" value="1"/>
</dbReference>
<evidence type="ECO:0000256" key="2">
    <source>
        <dbReference type="ARBA" id="ARBA00005419"/>
    </source>
</evidence>
<dbReference type="NCBIfam" id="TIGR00668">
    <property type="entry name" value="apaH"/>
    <property type="match status" value="1"/>
</dbReference>